<feature type="non-terminal residue" evidence="1">
    <location>
        <position position="1"/>
    </location>
</feature>
<reference evidence="1 2" key="1">
    <citation type="submission" date="2024-11" db="EMBL/GenBank/DDBJ databases">
        <title>A near-complete genome assembly of Cinchona calisaya.</title>
        <authorList>
            <person name="Lian D.C."/>
            <person name="Zhao X.W."/>
            <person name="Wei L."/>
        </authorList>
    </citation>
    <scope>NUCLEOTIDE SEQUENCE [LARGE SCALE GENOMIC DNA]</scope>
    <source>
        <tissue evidence="1">Nenye</tissue>
    </source>
</reference>
<organism evidence="1 2">
    <name type="scientific">Cinchona calisaya</name>
    <dbReference type="NCBI Taxonomy" id="153742"/>
    <lineage>
        <taxon>Eukaryota</taxon>
        <taxon>Viridiplantae</taxon>
        <taxon>Streptophyta</taxon>
        <taxon>Embryophyta</taxon>
        <taxon>Tracheophyta</taxon>
        <taxon>Spermatophyta</taxon>
        <taxon>Magnoliopsida</taxon>
        <taxon>eudicotyledons</taxon>
        <taxon>Gunneridae</taxon>
        <taxon>Pentapetalae</taxon>
        <taxon>asterids</taxon>
        <taxon>lamiids</taxon>
        <taxon>Gentianales</taxon>
        <taxon>Rubiaceae</taxon>
        <taxon>Cinchonoideae</taxon>
        <taxon>Cinchoneae</taxon>
        <taxon>Cinchona</taxon>
    </lineage>
</organism>
<comment type="caution">
    <text evidence="1">The sequence shown here is derived from an EMBL/GenBank/DDBJ whole genome shotgun (WGS) entry which is preliminary data.</text>
</comment>
<accession>A0ABD3ATI3</accession>
<sequence length="63" mass="7269">DDDAEDEDHIQFGDQVFQEFKECFKNVDYMLQKGWGRDMISASHIPLLFWLHHLGSAANSGDI</sequence>
<dbReference type="AlphaFoldDB" id="A0ABD3ATI3"/>
<dbReference type="Proteomes" id="UP001630127">
    <property type="component" value="Unassembled WGS sequence"/>
</dbReference>
<proteinExistence type="predicted"/>
<keyword evidence="2" id="KW-1185">Reference proteome</keyword>
<name>A0ABD3ATI3_9GENT</name>
<dbReference type="EMBL" id="JBJUIK010000002">
    <property type="protein sequence ID" value="KAL3534474.1"/>
    <property type="molecule type" value="Genomic_DNA"/>
</dbReference>
<evidence type="ECO:0000313" key="2">
    <source>
        <dbReference type="Proteomes" id="UP001630127"/>
    </source>
</evidence>
<protein>
    <submittedName>
        <fullName evidence="1">Uncharacterized protein</fullName>
    </submittedName>
</protein>
<gene>
    <name evidence="1" type="ORF">ACH5RR_002935</name>
</gene>
<evidence type="ECO:0000313" key="1">
    <source>
        <dbReference type="EMBL" id="KAL3534474.1"/>
    </source>
</evidence>